<dbReference type="OrthoDB" id="1708389at2759"/>
<name>A0A9P3G0W8_9APHY</name>
<evidence type="ECO:0000256" key="2">
    <source>
        <dbReference type="SAM" id="Phobius"/>
    </source>
</evidence>
<feature type="transmembrane region" description="Helical" evidence="2">
    <location>
        <begin position="177"/>
        <end position="205"/>
    </location>
</feature>
<feature type="compositionally biased region" description="Gly residues" evidence="1">
    <location>
        <begin position="277"/>
        <end position="292"/>
    </location>
</feature>
<feature type="compositionally biased region" description="Polar residues" evidence="1">
    <location>
        <begin position="30"/>
        <end position="48"/>
    </location>
</feature>
<feature type="compositionally biased region" description="Basic and acidic residues" evidence="1">
    <location>
        <begin position="593"/>
        <end position="607"/>
    </location>
</feature>
<reference evidence="3 4" key="1">
    <citation type="submission" date="2021-08" db="EMBL/GenBank/DDBJ databases">
        <title>Draft Genome Sequence of Phanerochaete sordida strain YK-624.</title>
        <authorList>
            <person name="Mori T."/>
            <person name="Dohra H."/>
            <person name="Suzuki T."/>
            <person name="Kawagishi H."/>
            <person name="Hirai H."/>
        </authorList>
    </citation>
    <scope>NUCLEOTIDE SEQUENCE [LARGE SCALE GENOMIC DNA]</scope>
    <source>
        <strain evidence="3 4">YK-624</strain>
    </source>
</reference>
<evidence type="ECO:0000313" key="3">
    <source>
        <dbReference type="EMBL" id="GJE86183.1"/>
    </source>
</evidence>
<feature type="region of interest" description="Disordered" evidence="1">
    <location>
        <begin position="466"/>
        <end position="530"/>
    </location>
</feature>
<gene>
    <name evidence="3" type="ORF">PsYK624_022630</name>
</gene>
<comment type="caution">
    <text evidence="3">The sequence shown here is derived from an EMBL/GenBank/DDBJ whole genome shotgun (WGS) entry which is preliminary data.</text>
</comment>
<accession>A0A9P3G0W8</accession>
<sequence length="748" mass="80248">MQASTPPAQDTVVQPVPAAGGSTIADPETTLGSLLPTSTAATPANDNAQGGAGPTVLDEPPPHPSTKPEVLKLKDPAVKDFGWNSPPHAVPSPLVHGLSNDDLWVLIRRFNKQIFNVRAVDHAPDLLDLELSENEEFSPDKLRATLERFYMAVIVGFAAFFKHIARLRSWNEPRRTAWFALVYFIAWYFKILLPTFMITLVVLILDPPTRKLLFPPAPLSAISATSGNIQKPKAGTLGSKDSLSGAPEAHKGEAVEQEARHFVAGLGSVAVATAVGKGPGDDGNGNTIGGGNAEAEGIDKPASSIEGAAPDPTGLASGAVEAKNLSSGDNAAKDPAKVPVEAAMWSKAAPFMRIVNDITDTWERFSNALSPQHPFPYWEPRLKLAGPMVLLAVVAFFVTPTVFLRATSFLFGFMFFGQPLLSRAIHALTHRVPHWQRYLELRRTLLAGVPTNAQLTLTLLRIAEKNKAPLPPPPTSEQPTMSDSEDESDSFDGSSYDVDSDSEDYRDQVYTEKDYADGDEEGAKKRKPGRRIAAALKRTVKAGVGGALGVDHLKAKVGSEQAKNRLGAVAEPPPSATMGGGSGSGSGSGSGPHSEESKRSEHPREVARVNLPGGEGPCVFSSRLRGKKGHAILVNSAASPCISFAYTKLSKSIMSALVPGRHTKPEDVDVDIRPEFTMGIADIREIRKIGGYGWKAKMIIGWATGREVLDGLEITDSKGEKVLLTTIKGRDELFNRLISMGDHKWEAY</sequence>
<keyword evidence="2" id="KW-0812">Transmembrane</keyword>
<feature type="region of interest" description="Disordered" evidence="1">
    <location>
        <begin position="276"/>
        <end position="316"/>
    </location>
</feature>
<keyword evidence="2" id="KW-1133">Transmembrane helix</keyword>
<dbReference type="Pfam" id="PF11696">
    <property type="entry name" value="DUF3292"/>
    <property type="match status" value="2"/>
</dbReference>
<feature type="region of interest" description="Disordered" evidence="1">
    <location>
        <begin position="1"/>
        <end position="69"/>
    </location>
</feature>
<feature type="compositionally biased region" description="Basic and acidic residues" evidence="1">
    <location>
        <begin position="503"/>
        <end position="516"/>
    </location>
</feature>
<evidence type="ECO:0000256" key="1">
    <source>
        <dbReference type="SAM" id="MobiDB-lite"/>
    </source>
</evidence>
<dbReference type="EMBL" id="BPQB01000003">
    <property type="protein sequence ID" value="GJE86183.1"/>
    <property type="molecule type" value="Genomic_DNA"/>
</dbReference>
<dbReference type="Proteomes" id="UP000703269">
    <property type="component" value="Unassembled WGS sequence"/>
</dbReference>
<dbReference type="PANTHER" id="PTHR38694">
    <property type="entry name" value="CONSERVED EXPRESSED PROTEIN"/>
    <property type="match status" value="1"/>
</dbReference>
<protein>
    <submittedName>
        <fullName evidence="3">DUF3292 domain-containing protein</fullName>
    </submittedName>
</protein>
<dbReference type="AlphaFoldDB" id="A0A9P3G0W8"/>
<keyword evidence="2" id="KW-0472">Membrane</keyword>
<feature type="region of interest" description="Disordered" evidence="1">
    <location>
        <begin position="231"/>
        <end position="251"/>
    </location>
</feature>
<keyword evidence="4" id="KW-1185">Reference proteome</keyword>
<feature type="compositionally biased region" description="Polar residues" evidence="1">
    <location>
        <begin position="1"/>
        <end position="12"/>
    </location>
</feature>
<proteinExistence type="predicted"/>
<feature type="transmembrane region" description="Helical" evidence="2">
    <location>
        <begin position="149"/>
        <end position="165"/>
    </location>
</feature>
<feature type="compositionally biased region" description="Gly residues" evidence="1">
    <location>
        <begin position="578"/>
        <end position="590"/>
    </location>
</feature>
<dbReference type="PANTHER" id="PTHR38694:SF1">
    <property type="entry name" value="PEROXIN DOMAIN-CONTAINING PROTEIN"/>
    <property type="match status" value="1"/>
</dbReference>
<feature type="transmembrane region" description="Helical" evidence="2">
    <location>
        <begin position="389"/>
        <end position="416"/>
    </location>
</feature>
<dbReference type="InterPro" id="IPR021709">
    <property type="entry name" value="DUF3292"/>
</dbReference>
<evidence type="ECO:0000313" key="4">
    <source>
        <dbReference type="Proteomes" id="UP000703269"/>
    </source>
</evidence>
<organism evidence="3 4">
    <name type="scientific">Phanerochaete sordida</name>
    <dbReference type="NCBI Taxonomy" id="48140"/>
    <lineage>
        <taxon>Eukaryota</taxon>
        <taxon>Fungi</taxon>
        <taxon>Dikarya</taxon>
        <taxon>Basidiomycota</taxon>
        <taxon>Agaricomycotina</taxon>
        <taxon>Agaricomycetes</taxon>
        <taxon>Polyporales</taxon>
        <taxon>Phanerochaetaceae</taxon>
        <taxon>Phanerochaete</taxon>
    </lineage>
</organism>
<feature type="region of interest" description="Disordered" evidence="1">
    <location>
        <begin position="565"/>
        <end position="612"/>
    </location>
</feature>